<feature type="chain" id="PRO_5011432303" description="DUF11 domain-containing protein" evidence="2">
    <location>
        <begin position="30"/>
        <end position="454"/>
    </location>
</feature>
<evidence type="ECO:0000256" key="1">
    <source>
        <dbReference type="SAM" id="MobiDB-lite"/>
    </source>
</evidence>
<reference evidence="3 4" key="1">
    <citation type="submission" date="2016-10" db="EMBL/GenBank/DDBJ databases">
        <authorList>
            <person name="de Groot N.N."/>
        </authorList>
    </citation>
    <scope>NUCLEOTIDE SEQUENCE [LARGE SCALE GENOMIC DNA]</scope>
    <source>
        <strain evidence="3 4">CGMCC 4.1859</strain>
    </source>
</reference>
<evidence type="ECO:0000256" key="2">
    <source>
        <dbReference type="SAM" id="SignalP"/>
    </source>
</evidence>
<gene>
    <name evidence="3" type="ORF">SAMN05216260_110100</name>
</gene>
<dbReference type="EMBL" id="FNAX01000010">
    <property type="protein sequence ID" value="SDF71244.1"/>
    <property type="molecule type" value="Genomic_DNA"/>
</dbReference>
<keyword evidence="2" id="KW-0732">Signal</keyword>
<feature type="region of interest" description="Disordered" evidence="1">
    <location>
        <begin position="426"/>
        <end position="454"/>
    </location>
</feature>
<evidence type="ECO:0000313" key="3">
    <source>
        <dbReference type="EMBL" id="SDF71244.1"/>
    </source>
</evidence>
<name>A0A1G7NB71_9ACTN</name>
<evidence type="ECO:0008006" key="5">
    <source>
        <dbReference type="Google" id="ProtNLM"/>
    </source>
</evidence>
<organism evidence="3 4">
    <name type="scientific">Streptomyces griseoaurantiacus</name>
    <dbReference type="NCBI Taxonomy" id="68213"/>
    <lineage>
        <taxon>Bacteria</taxon>
        <taxon>Bacillati</taxon>
        <taxon>Actinomycetota</taxon>
        <taxon>Actinomycetes</taxon>
        <taxon>Kitasatosporales</taxon>
        <taxon>Streptomycetaceae</taxon>
        <taxon>Streptomyces</taxon>
        <taxon>Streptomyces aurantiacus group</taxon>
    </lineage>
</organism>
<protein>
    <recommendedName>
        <fullName evidence="5">DUF11 domain-containing protein</fullName>
    </recommendedName>
</protein>
<accession>A0A1G7NB71</accession>
<dbReference type="PROSITE" id="PS51257">
    <property type="entry name" value="PROKAR_LIPOPROTEIN"/>
    <property type="match status" value="1"/>
</dbReference>
<feature type="compositionally biased region" description="Basic and acidic residues" evidence="1">
    <location>
        <begin position="426"/>
        <end position="443"/>
    </location>
</feature>
<dbReference type="AlphaFoldDB" id="A0A1G7NB71"/>
<evidence type="ECO:0000313" key="4">
    <source>
        <dbReference type="Proteomes" id="UP000198614"/>
    </source>
</evidence>
<dbReference type="Proteomes" id="UP000198614">
    <property type="component" value="Unassembled WGS sequence"/>
</dbReference>
<proteinExistence type="predicted"/>
<sequence length="454" mass="48636">MVTRTAARPWRGVGAALGGSLLLAAGASACDTGKSETRSYVSVPDLFYLRPYGVKAASDARTTPFHVRAKDATTPSPHGRYDHRLTVDASDAGGAVRLKIVGMSHSGPRCSGTDRRVVCEVEGEYDSWSALDRVYPVAAKGSEPGEGGVVRFTFTTEDGEKHTARSRVVVGGPAVRLRKAGPYEKVAPGAEITSDLVVRNTGQLPVRGLGVQLSGGELELRRAYSNCRYPEPYKGQVAVCELPDVRIEPGETVTLGPELRLRASRTRMDGSFTRAVWPLDIGPDKYATVPEGGEKGEGPPLEVVSTSRKGGGTFAAGSVATTVLLDTTSDFRVEEVRTRVGKGRVVHLTVHDDGPGDPGHSRWLVFTPPPGAVVTEQPMDEIDEDAFDPHCRRDGADYMCDVGNLPPGRSRTFDFTLDLDRAGEGRVAVKERDPSVDRHDPRPANDSAKVVVAP</sequence>
<feature type="signal peptide" evidence="2">
    <location>
        <begin position="1"/>
        <end position="29"/>
    </location>
</feature>